<accession>A0A9Q0S038</accession>
<organism evidence="1 2">
    <name type="scientific">Pseudolycoriella hygida</name>
    <dbReference type="NCBI Taxonomy" id="35572"/>
    <lineage>
        <taxon>Eukaryota</taxon>
        <taxon>Metazoa</taxon>
        <taxon>Ecdysozoa</taxon>
        <taxon>Arthropoda</taxon>
        <taxon>Hexapoda</taxon>
        <taxon>Insecta</taxon>
        <taxon>Pterygota</taxon>
        <taxon>Neoptera</taxon>
        <taxon>Endopterygota</taxon>
        <taxon>Diptera</taxon>
        <taxon>Nematocera</taxon>
        <taxon>Sciaroidea</taxon>
        <taxon>Sciaridae</taxon>
        <taxon>Pseudolycoriella</taxon>
    </lineage>
</organism>
<reference evidence="1" key="1">
    <citation type="submission" date="2022-07" db="EMBL/GenBank/DDBJ databases">
        <authorList>
            <person name="Trinca V."/>
            <person name="Uliana J.V.C."/>
            <person name="Torres T.T."/>
            <person name="Ward R.J."/>
            <person name="Monesi N."/>
        </authorList>
    </citation>
    <scope>NUCLEOTIDE SEQUENCE</scope>
    <source>
        <strain evidence="1">HSMRA1968</strain>
        <tissue evidence="1">Whole embryos</tissue>
    </source>
</reference>
<name>A0A9Q0S038_9DIPT</name>
<comment type="caution">
    <text evidence="1">The sequence shown here is derived from an EMBL/GenBank/DDBJ whole genome shotgun (WGS) entry which is preliminary data.</text>
</comment>
<evidence type="ECO:0000313" key="1">
    <source>
        <dbReference type="EMBL" id="KAJ6638508.1"/>
    </source>
</evidence>
<feature type="non-terminal residue" evidence="1">
    <location>
        <position position="1"/>
    </location>
</feature>
<keyword evidence="2" id="KW-1185">Reference proteome</keyword>
<evidence type="ECO:0000313" key="2">
    <source>
        <dbReference type="Proteomes" id="UP001151699"/>
    </source>
</evidence>
<gene>
    <name evidence="1" type="ORF">Bhyg_11244</name>
</gene>
<dbReference type="EMBL" id="WJQU01000003">
    <property type="protein sequence ID" value="KAJ6638508.1"/>
    <property type="molecule type" value="Genomic_DNA"/>
</dbReference>
<dbReference type="Proteomes" id="UP001151699">
    <property type="component" value="Chromosome X"/>
</dbReference>
<proteinExistence type="predicted"/>
<protein>
    <recommendedName>
        <fullName evidence="3">EB domain-containing protein</fullName>
    </recommendedName>
</protein>
<evidence type="ECO:0008006" key="3">
    <source>
        <dbReference type="Google" id="ProtNLM"/>
    </source>
</evidence>
<sequence>MQKNNQQQQGGKKFEDYQLLKELRGYCETAQDCRIDAYVCRGGRCQCAPYYRPDSSNKTCIA</sequence>
<dbReference type="AlphaFoldDB" id="A0A9Q0S038"/>